<organism evidence="2">
    <name type="scientific">Anopheles marajoara</name>
    <dbReference type="NCBI Taxonomy" id="58244"/>
    <lineage>
        <taxon>Eukaryota</taxon>
        <taxon>Metazoa</taxon>
        <taxon>Ecdysozoa</taxon>
        <taxon>Arthropoda</taxon>
        <taxon>Hexapoda</taxon>
        <taxon>Insecta</taxon>
        <taxon>Pterygota</taxon>
        <taxon>Neoptera</taxon>
        <taxon>Endopterygota</taxon>
        <taxon>Diptera</taxon>
        <taxon>Nematocera</taxon>
        <taxon>Culicoidea</taxon>
        <taxon>Culicidae</taxon>
        <taxon>Anophelinae</taxon>
        <taxon>Anopheles</taxon>
    </lineage>
</organism>
<reference evidence="2" key="1">
    <citation type="submission" date="2018-01" db="EMBL/GenBank/DDBJ databases">
        <title>An insight into the sialome of Amazonian anophelines.</title>
        <authorList>
            <person name="Ribeiro J.M."/>
            <person name="Scarpassa V."/>
            <person name="Calvo E."/>
        </authorList>
    </citation>
    <scope>NUCLEOTIDE SEQUENCE</scope>
    <source>
        <tissue evidence="2">Salivary glands</tissue>
    </source>
</reference>
<dbReference type="EMBL" id="GGFJ01014839">
    <property type="protein sequence ID" value="MBW63980.1"/>
    <property type="molecule type" value="Transcribed_RNA"/>
</dbReference>
<evidence type="ECO:0000256" key="1">
    <source>
        <dbReference type="SAM" id="SignalP"/>
    </source>
</evidence>
<proteinExistence type="predicted"/>
<keyword evidence="1" id="KW-0732">Signal</keyword>
<name>A0A2M4CF68_9DIPT</name>
<protein>
    <submittedName>
        <fullName evidence="2">Putative secreted protein</fullName>
    </submittedName>
</protein>
<sequence length="67" mass="7536">MLFLSLSTLWHVLFCTNARALHEPGFSSHRKLHNLPQPLLLPQGTHPQNHGFASLRLPPLSFCLAPK</sequence>
<evidence type="ECO:0000313" key="2">
    <source>
        <dbReference type="EMBL" id="MBW63980.1"/>
    </source>
</evidence>
<dbReference type="AlphaFoldDB" id="A0A2M4CF68"/>
<feature type="chain" id="PRO_5014831141" evidence="1">
    <location>
        <begin position="21"/>
        <end position="67"/>
    </location>
</feature>
<accession>A0A2M4CF68</accession>
<feature type="signal peptide" evidence="1">
    <location>
        <begin position="1"/>
        <end position="20"/>
    </location>
</feature>